<evidence type="ECO:0000313" key="2">
    <source>
        <dbReference type="Proteomes" id="UP001059672"/>
    </source>
</evidence>
<proteinExistence type="predicted"/>
<dbReference type="EMBL" id="CP073346">
    <property type="protein sequence ID" value="UTW08027.1"/>
    <property type="molecule type" value="Genomic_DNA"/>
</dbReference>
<gene>
    <name evidence="1" type="ORF">KDW96_01445</name>
</gene>
<dbReference type="Proteomes" id="UP001059672">
    <property type="component" value="Chromosome"/>
</dbReference>
<accession>A0ABY5H9G1</accession>
<sequence>MALRASSYFPFLMLATLTTTLQGCASGTGYTSGFQSMETFEKGGHFYTVYYVAVVSDSAGIDRDRARRLTCYAQAPDDVSAYNAIPVSIKNTFYDHTYRHDVVNSLHSLHGGDTKAVNHRRETLQKLTVESLKEGPESDWKTGFIIHALGDSYAHVHGDFDAPEAYGEKVGHFFATISGNDPDDVYAGDNYKEFDAYIQALYVALANPSDPVYEANRKNLESVVSQIKDNTGIANKSDKAFIKLLMKLTKNPITPSECGQLNSELDDVQVRAFLSKLTGELLYVETSNDK</sequence>
<evidence type="ECO:0000313" key="1">
    <source>
        <dbReference type="EMBL" id="UTW08027.1"/>
    </source>
</evidence>
<name>A0ABY5H9G1_9PSED</name>
<protein>
    <recommendedName>
        <fullName evidence="3">S1/P1 Nuclease</fullName>
    </recommendedName>
</protein>
<dbReference type="RefSeq" id="WP_255838622.1">
    <property type="nucleotide sequence ID" value="NZ_CP073346.1"/>
</dbReference>
<evidence type="ECO:0008006" key="3">
    <source>
        <dbReference type="Google" id="ProtNLM"/>
    </source>
</evidence>
<keyword evidence="2" id="KW-1185">Reference proteome</keyword>
<organism evidence="1 2">
    <name type="scientific">Pseudomonas benzenivorans</name>
    <dbReference type="NCBI Taxonomy" id="556533"/>
    <lineage>
        <taxon>Bacteria</taxon>
        <taxon>Pseudomonadati</taxon>
        <taxon>Pseudomonadota</taxon>
        <taxon>Gammaproteobacteria</taxon>
        <taxon>Pseudomonadales</taxon>
        <taxon>Pseudomonadaceae</taxon>
        <taxon>Pseudomonas</taxon>
    </lineage>
</organism>
<reference evidence="1" key="1">
    <citation type="submission" date="2021-04" db="EMBL/GenBank/DDBJ databases">
        <title>Oceanospirillales bacteria with DddD are important DMSP degraders in coastal seawater.</title>
        <authorList>
            <person name="Liu J."/>
        </authorList>
    </citation>
    <scope>NUCLEOTIDE SEQUENCE</scope>
    <source>
        <strain evidence="1">D13-4</strain>
    </source>
</reference>
<dbReference type="PROSITE" id="PS51257">
    <property type="entry name" value="PROKAR_LIPOPROTEIN"/>
    <property type="match status" value="1"/>
</dbReference>